<name>A0A7W7ZFQ9_9BACT</name>
<keyword evidence="1" id="KW-1133">Transmembrane helix</keyword>
<feature type="transmembrane region" description="Helical" evidence="1">
    <location>
        <begin position="70"/>
        <end position="89"/>
    </location>
</feature>
<evidence type="ECO:0000256" key="1">
    <source>
        <dbReference type="SAM" id="Phobius"/>
    </source>
</evidence>
<comment type="caution">
    <text evidence="2">The sequence shown here is derived from an EMBL/GenBank/DDBJ whole genome shotgun (WGS) entry which is preliminary data.</text>
</comment>
<organism evidence="2 3">
    <name type="scientific">Granulicella aggregans</name>
    <dbReference type="NCBI Taxonomy" id="474949"/>
    <lineage>
        <taxon>Bacteria</taxon>
        <taxon>Pseudomonadati</taxon>
        <taxon>Acidobacteriota</taxon>
        <taxon>Terriglobia</taxon>
        <taxon>Terriglobales</taxon>
        <taxon>Acidobacteriaceae</taxon>
        <taxon>Granulicella</taxon>
    </lineage>
</organism>
<protein>
    <submittedName>
        <fullName evidence="2">Uncharacterized protein</fullName>
    </submittedName>
</protein>
<reference evidence="2 3" key="1">
    <citation type="submission" date="2020-08" db="EMBL/GenBank/DDBJ databases">
        <title>Genomic Encyclopedia of Type Strains, Phase IV (KMG-V): Genome sequencing to study the core and pangenomes of soil and plant-associated prokaryotes.</title>
        <authorList>
            <person name="Whitman W."/>
        </authorList>
    </citation>
    <scope>NUCLEOTIDE SEQUENCE [LARGE SCALE GENOMIC DNA]</scope>
    <source>
        <strain evidence="2 3">M8UP14</strain>
    </source>
</reference>
<keyword evidence="1" id="KW-0472">Membrane</keyword>
<dbReference type="RefSeq" id="WP_184219986.1">
    <property type="nucleotide sequence ID" value="NZ_JACHIP010000005.1"/>
</dbReference>
<sequence>MIEDDDFSHEVDKAELSLIEEYLDGTLPPGERLAVETWINGSPTRRAHAAITAGLRYSATRLTKRRSIPVWSWAPIAASLALLIALPYLHHRMPSPSLVSPAGQTSRAVTSSPIAEDTILLEAKRLRSSSPENGPPTTYRLHVNQPTRIQIALPAAAPRTTYSADIYQGDQRGGSPVIHRIDLPLIQVQSLSYLELHVPPGSLSKGEHLAELHSANGAYRLQFSVEYLP</sequence>
<evidence type="ECO:0000313" key="3">
    <source>
        <dbReference type="Proteomes" id="UP000540989"/>
    </source>
</evidence>
<accession>A0A7W7ZFQ9</accession>
<dbReference type="EMBL" id="JACHIP010000005">
    <property type="protein sequence ID" value="MBB5059109.1"/>
    <property type="molecule type" value="Genomic_DNA"/>
</dbReference>
<keyword evidence="3" id="KW-1185">Reference proteome</keyword>
<dbReference type="Proteomes" id="UP000540989">
    <property type="component" value="Unassembled WGS sequence"/>
</dbReference>
<proteinExistence type="predicted"/>
<dbReference type="AlphaFoldDB" id="A0A7W7ZFQ9"/>
<evidence type="ECO:0000313" key="2">
    <source>
        <dbReference type="EMBL" id="MBB5059109.1"/>
    </source>
</evidence>
<gene>
    <name evidence="2" type="ORF">HDF16_003832</name>
</gene>
<keyword evidence="1" id="KW-0812">Transmembrane</keyword>